<evidence type="ECO:0000256" key="3">
    <source>
        <dbReference type="ARBA" id="ARBA00023163"/>
    </source>
</evidence>
<dbReference type="InterPro" id="IPR036390">
    <property type="entry name" value="WH_DNA-bd_sf"/>
</dbReference>
<dbReference type="InterPro" id="IPR036388">
    <property type="entry name" value="WH-like_DNA-bd_sf"/>
</dbReference>
<dbReference type="PANTHER" id="PTHR30136:SF24">
    <property type="entry name" value="HTH-TYPE TRANSCRIPTIONAL REPRESSOR ALLR"/>
    <property type="match status" value="1"/>
</dbReference>
<dbReference type="Pfam" id="PF01614">
    <property type="entry name" value="IclR_C"/>
    <property type="match status" value="1"/>
</dbReference>
<dbReference type="SUPFAM" id="SSF46785">
    <property type="entry name" value="Winged helix' DNA-binding domain"/>
    <property type="match status" value="1"/>
</dbReference>
<reference evidence="6 7" key="1">
    <citation type="submission" date="2018-09" db="EMBL/GenBank/DDBJ databases">
        <title>Profundibacter amoris BAR1 gen. nov., sp. nov., a new member of the Roseobacter clade isolated at Lokis Castle Vent Field on the Arctic Mid-Oceanic Ridge.</title>
        <authorList>
            <person name="Le Moine Bauer S."/>
            <person name="Sjoeberg A.G."/>
            <person name="L'Haridon S."/>
            <person name="Stokke R."/>
            <person name="Roalkvam I."/>
            <person name="Steen I.H."/>
            <person name="Dahle H."/>
        </authorList>
    </citation>
    <scope>NUCLEOTIDE SEQUENCE [LARGE SCALE GENOMIC DNA]</scope>
    <source>
        <strain evidence="6 7">BAR1</strain>
    </source>
</reference>
<sequence length="257" mass="27612">MGTTSKALSLLELFSRATPEIGLSEFARRAGMNKATTYRLLTELAAHGFVEQTGSGREYRLGPAFLRLSALREAAVPMREVALGVLNDLSKATGETAHMSLLQGELLTSVAYTYSDTHGTQVRMEDAEVLMLHATSSGLAVLAFSPADFVDQVLSQPLKARTPDTVTDPAQIRQQLKQIRQNGFAVSISGFEQDVHSHAVPVFDSSSACIGAVAVAAPVARMDDELQSLIQTEVLNHTTRLTRLLGGFAPPSFPTIT</sequence>
<keyword evidence="2" id="KW-0238">DNA-binding</keyword>
<dbReference type="SUPFAM" id="SSF55781">
    <property type="entry name" value="GAF domain-like"/>
    <property type="match status" value="1"/>
</dbReference>
<name>A0A347UIA6_9RHOB</name>
<feature type="domain" description="HTH iclR-type" evidence="4">
    <location>
        <begin position="1"/>
        <end position="63"/>
    </location>
</feature>
<keyword evidence="1" id="KW-0805">Transcription regulation</keyword>
<dbReference type="Proteomes" id="UP000261704">
    <property type="component" value="Chromosome"/>
</dbReference>
<dbReference type="GO" id="GO:0003700">
    <property type="term" value="F:DNA-binding transcription factor activity"/>
    <property type="evidence" value="ECO:0007669"/>
    <property type="project" value="TreeGrafter"/>
</dbReference>
<evidence type="ECO:0000256" key="1">
    <source>
        <dbReference type="ARBA" id="ARBA00023015"/>
    </source>
</evidence>
<dbReference type="PROSITE" id="PS51078">
    <property type="entry name" value="ICLR_ED"/>
    <property type="match status" value="1"/>
</dbReference>
<dbReference type="Pfam" id="PF09339">
    <property type="entry name" value="HTH_IclR"/>
    <property type="match status" value="1"/>
</dbReference>
<evidence type="ECO:0000313" key="6">
    <source>
        <dbReference type="EMBL" id="AXX98584.1"/>
    </source>
</evidence>
<dbReference type="OrthoDB" id="6811967at2"/>
<accession>A0A347UIA6</accession>
<keyword evidence="7" id="KW-1185">Reference proteome</keyword>
<keyword evidence="3" id="KW-0804">Transcription</keyword>
<dbReference type="Gene3D" id="3.30.450.40">
    <property type="match status" value="1"/>
</dbReference>
<dbReference type="EMBL" id="CP032125">
    <property type="protein sequence ID" value="AXX98584.1"/>
    <property type="molecule type" value="Genomic_DNA"/>
</dbReference>
<evidence type="ECO:0000259" key="5">
    <source>
        <dbReference type="PROSITE" id="PS51078"/>
    </source>
</evidence>
<dbReference type="InterPro" id="IPR005471">
    <property type="entry name" value="Tscrpt_reg_IclR_N"/>
</dbReference>
<evidence type="ECO:0000313" key="7">
    <source>
        <dbReference type="Proteomes" id="UP000261704"/>
    </source>
</evidence>
<dbReference type="AlphaFoldDB" id="A0A347UIA6"/>
<organism evidence="6 7">
    <name type="scientific">Profundibacter amoris</name>
    <dbReference type="NCBI Taxonomy" id="2171755"/>
    <lineage>
        <taxon>Bacteria</taxon>
        <taxon>Pseudomonadati</taxon>
        <taxon>Pseudomonadota</taxon>
        <taxon>Alphaproteobacteria</taxon>
        <taxon>Rhodobacterales</taxon>
        <taxon>Paracoccaceae</taxon>
        <taxon>Profundibacter</taxon>
    </lineage>
</organism>
<feature type="domain" description="IclR-ED" evidence="5">
    <location>
        <begin position="64"/>
        <end position="247"/>
    </location>
</feature>
<protein>
    <submittedName>
        <fullName evidence="6">IclR family transcriptional regulator</fullName>
    </submittedName>
</protein>
<evidence type="ECO:0000259" key="4">
    <source>
        <dbReference type="PROSITE" id="PS51077"/>
    </source>
</evidence>
<dbReference type="InterPro" id="IPR014757">
    <property type="entry name" value="Tscrpt_reg_IclR_C"/>
</dbReference>
<proteinExistence type="predicted"/>
<gene>
    <name evidence="6" type="ORF">BAR1_12010</name>
</gene>
<dbReference type="RefSeq" id="WP_118943239.1">
    <property type="nucleotide sequence ID" value="NZ_CP032125.1"/>
</dbReference>
<dbReference type="GO" id="GO:0003677">
    <property type="term" value="F:DNA binding"/>
    <property type="evidence" value="ECO:0007669"/>
    <property type="project" value="UniProtKB-KW"/>
</dbReference>
<evidence type="ECO:0000256" key="2">
    <source>
        <dbReference type="ARBA" id="ARBA00023125"/>
    </source>
</evidence>
<dbReference type="GO" id="GO:0045892">
    <property type="term" value="P:negative regulation of DNA-templated transcription"/>
    <property type="evidence" value="ECO:0007669"/>
    <property type="project" value="TreeGrafter"/>
</dbReference>
<dbReference type="KEGG" id="pamo:BAR1_12010"/>
<dbReference type="InterPro" id="IPR050707">
    <property type="entry name" value="HTH_MetabolicPath_Reg"/>
</dbReference>
<dbReference type="FunFam" id="1.10.10.10:FF:000056">
    <property type="entry name" value="IclR family transcriptional regulator"/>
    <property type="match status" value="1"/>
</dbReference>
<dbReference type="Gene3D" id="1.10.10.10">
    <property type="entry name" value="Winged helix-like DNA-binding domain superfamily/Winged helix DNA-binding domain"/>
    <property type="match status" value="1"/>
</dbReference>
<dbReference type="PROSITE" id="PS51077">
    <property type="entry name" value="HTH_ICLR"/>
    <property type="match status" value="1"/>
</dbReference>
<dbReference type="SMART" id="SM00346">
    <property type="entry name" value="HTH_ICLR"/>
    <property type="match status" value="1"/>
</dbReference>
<dbReference type="InterPro" id="IPR029016">
    <property type="entry name" value="GAF-like_dom_sf"/>
</dbReference>
<dbReference type="PANTHER" id="PTHR30136">
    <property type="entry name" value="HELIX-TURN-HELIX TRANSCRIPTIONAL REGULATOR, ICLR FAMILY"/>
    <property type="match status" value="1"/>
</dbReference>